<evidence type="ECO:0000256" key="1">
    <source>
        <dbReference type="ARBA" id="ARBA00022737"/>
    </source>
</evidence>
<sequence length="423" mass="45494">MKFLAHVVCVVFTWRESEKKCYFRGNGFSMSKIDDVRGVISGPRQFCDEGGDLRQLAEEDQTKGCVHAVNQDSKAETIGDPKTVDDMASCMRHCQGQKDCTHFVYSGTSKLCTLKKGRMELEEREDAVTGPRSCDASCFASGVEYGEGGLLDVSTMSTTVPADCQALCAAEPRCRAFTWKTQTKSCEFYGQGFSKNKKVGVAGAVSGPQEFCDKGGDLYRTEEQDAAGLLEDAVVDELPNATYPSSVHACIHPGIGSAAPDIAEPRKVEDFDSCAKSCRDTQGCVHYTFNEETFLCALKSGRPVFTTSSREQTGSRSCDTSCFVLQVDYWGAPDVLPSLKTTAATDCQAACAADAACKAFVWREGPSECFFKGSGFSQHKSIGAKGTVAGPAVFCDLGGNLREAEDADGHARGDSHESEGETN</sequence>
<dbReference type="VEuPathDB" id="ToxoDB:CSUI_001133"/>
<reference evidence="4 5" key="1">
    <citation type="journal article" date="2017" name="Int. J. Parasitol.">
        <title>The genome of the protozoan parasite Cystoisospora suis and a reverse vaccinology approach to identify vaccine candidates.</title>
        <authorList>
            <person name="Palmieri N."/>
            <person name="Shrestha A."/>
            <person name="Ruttkowski B."/>
            <person name="Beck T."/>
            <person name="Vogl C."/>
            <person name="Tomley F."/>
            <person name="Blake D.P."/>
            <person name="Joachim A."/>
        </authorList>
    </citation>
    <scope>NUCLEOTIDE SEQUENCE [LARGE SCALE GENOMIC DNA]</scope>
    <source>
        <strain evidence="4 5">Wien I</strain>
    </source>
</reference>
<dbReference type="OrthoDB" id="329164at2759"/>
<dbReference type="InterPro" id="IPR000177">
    <property type="entry name" value="Apple"/>
</dbReference>
<keyword evidence="2" id="KW-1015">Disulfide bond</keyword>
<dbReference type="SUPFAM" id="SSF57414">
    <property type="entry name" value="Hairpin loop containing domain-like"/>
    <property type="match status" value="2"/>
</dbReference>
<evidence type="ECO:0000259" key="3">
    <source>
        <dbReference type="PROSITE" id="PS50948"/>
    </source>
</evidence>
<keyword evidence="5" id="KW-1185">Reference proteome</keyword>
<dbReference type="PROSITE" id="PS50948">
    <property type="entry name" value="PAN"/>
    <property type="match status" value="2"/>
</dbReference>
<dbReference type="Gene3D" id="3.50.4.10">
    <property type="entry name" value="Hepatocyte Growth Factor"/>
    <property type="match status" value="4"/>
</dbReference>
<dbReference type="InterPro" id="IPR003609">
    <property type="entry name" value="Pan_app"/>
</dbReference>
<accession>A0A2C6LDQ6</accession>
<keyword evidence="1" id="KW-0677">Repeat</keyword>
<comment type="caution">
    <text evidence="4">The sequence shown here is derived from an EMBL/GenBank/DDBJ whole genome shotgun (WGS) entry which is preliminary data.</text>
</comment>
<dbReference type="SMART" id="SM00223">
    <property type="entry name" value="APPLE"/>
    <property type="match status" value="4"/>
</dbReference>
<dbReference type="EMBL" id="MIGC01000443">
    <property type="protein sequence ID" value="PHJ25014.1"/>
    <property type="molecule type" value="Genomic_DNA"/>
</dbReference>
<dbReference type="GeneID" id="94424550"/>
<feature type="domain" description="Apple" evidence="3">
    <location>
        <begin position="134"/>
        <end position="212"/>
    </location>
</feature>
<name>A0A2C6LDQ6_9APIC</name>
<evidence type="ECO:0000256" key="2">
    <source>
        <dbReference type="ARBA" id="ARBA00023157"/>
    </source>
</evidence>
<protein>
    <submittedName>
        <fullName evidence="4">Microneme protein mic4</fullName>
    </submittedName>
</protein>
<dbReference type="GO" id="GO:0005576">
    <property type="term" value="C:extracellular region"/>
    <property type="evidence" value="ECO:0007669"/>
    <property type="project" value="InterPro"/>
</dbReference>
<dbReference type="RefSeq" id="XP_067926686.1">
    <property type="nucleotide sequence ID" value="XM_068061339.1"/>
</dbReference>
<gene>
    <name evidence="4" type="ORF">CSUI_001133</name>
</gene>
<dbReference type="GO" id="GO:0006508">
    <property type="term" value="P:proteolysis"/>
    <property type="evidence" value="ECO:0007669"/>
    <property type="project" value="InterPro"/>
</dbReference>
<feature type="domain" description="Apple" evidence="3">
    <location>
        <begin position="318"/>
        <end position="395"/>
    </location>
</feature>
<dbReference type="Proteomes" id="UP000221165">
    <property type="component" value="Unassembled WGS sequence"/>
</dbReference>
<evidence type="ECO:0000313" key="5">
    <source>
        <dbReference type="Proteomes" id="UP000221165"/>
    </source>
</evidence>
<proteinExistence type="predicted"/>
<evidence type="ECO:0000313" key="4">
    <source>
        <dbReference type="EMBL" id="PHJ25014.1"/>
    </source>
</evidence>
<organism evidence="4 5">
    <name type="scientific">Cystoisospora suis</name>
    <dbReference type="NCBI Taxonomy" id="483139"/>
    <lineage>
        <taxon>Eukaryota</taxon>
        <taxon>Sar</taxon>
        <taxon>Alveolata</taxon>
        <taxon>Apicomplexa</taxon>
        <taxon>Conoidasida</taxon>
        <taxon>Coccidia</taxon>
        <taxon>Eucoccidiorida</taxon>
        <taxon>Eimeriorina</taxon>
        <taxon>Sarcocystidae</taxon>
        <taxon>Cystoisospora</taxon>
    </lineage>
</organism>
<dbReference type="Pfam" id="PF00024">
    <property type="entry name" value="PAN_1"/>
    <property type="match status" value="4"/>
</dbReference>
<dbReference type="CDD" id="cd01100">
    <property type="entry name" value="APPLE_Factor_XI_like"/>
    <property type="match status" value="1"/>
</dbReference>
<dbReference type="AlphaFoldDB" id="A0A2C6LDQ6"/>